<feature type="region of interest" description="Disordered" evidence="11">
    <location>
        <begin position="1147"/>
        <end position="1179"/>
    </location>
</feature>
<dbReference type="Pfam" id="PF00270">
    <property type="entry name" value="DEAD"/>
    <property type="match status" value="1"/>
</dbReference>
<organism evidence="14 15">
    <name type="scientific">Pleomassaria siparia CBS 279.74</name>
    <dbReference type="NCBI Taxonomy" id="1314801"/>
    <lineage>
        <taxon>Eukaryota</taxon>
        <taxon>Fungi</taxon>
        <taxon>Dikarya</taxon>
        <taxon>Ascomycota</taxon>
        <taxon>Pezizomycotina</taxon>
        <taxon>Dothideomycetes</taxon>
        <taxon>Pleosporomycetidae</taxon>
        <taxon>Pleosporales</taxon>
        <taxon>Pleomassariaceae</taxon>
        <taxon>Pleomassaria</taxon>
    </lineage>
</organism>
<dbReference type="Pfam" id="PF23445">
    <property type="entry name" value="WHD_SNRNP200"/>
    <property type="match status" value="1"/>
</dbReference>
<dbReference type="PANTHER" id="PTHR47835">
    <property type="entry name" value="HFM1, ATP DEPENDENT DNA HELICASE HOMOLOG"/>
    <property type="match status" value="1"/>
</dbReference>
<dbReference type="InterPro" id="IPR001650">
    <property type="entry name" value="Helicase_C-like"/>
</dbReference>
<sequence length="1531" mass="172135">MADDIRDLMKQYDHRVLSRNRSQYSMIHPQFMPPPRPVLARDRYRAPHRHEEAQYDDGVEDGEDNDLYGQVAPLDSCDERLFQQPIDDARFAYNPALHAELSSDAQLGTSSSPAFQAGQRRAENHQVVPSHPSIVSQTYRAEQQAKNQQHGDLHSRRQTLAPRPAPKRTELPHAPPVVQGIPLVFVTELPDRHRTVFPFPTFNAVQSKCFGHVYKSDDNFVLASPTGSGKTAILELAICRAINNNSTDQYKIVYQAPTKALCSERVRDWQTKFTPLGLKCVEITGDSDNADLRNVQTANIIITTPEKWDLITRRWKDHVKLMRLIKLFLIDEVHILKEDRGATLETVVSRMKTIGTDVRFVALSATVPNFDDVATWLGKNAAEPYEAAMNESFGEEFRPVKLRKHVCGYVNNCNDWMFDKFLDSKLPEVISQYSHRKPIMVFCNTRKSCQSTAKMLANWWISRNSGDQYWKAPSQPPQSKDRELRECAVSGVAFHHAGLELEDRLMVEKGFLNGEINVICCTSTLAVGVNLPCHFVIIKNTVSYGDGGLQEYADLEVMQMLGRAGRPQFDDSAIAVIMTRHTKVRHYEMMVTGQEPLESTLHLGLMDHLNAEIGLGTIHDLISARKWIGGTFLHVRLRQNPGHYKLEGARSGQQIDEQLDDICTQSIIRLQETDLVTNDDHFRCTDFGHAMARYYVHFETMKIFMSLERQARPAEILSAIANATEFDNIRFSAGEKNFYKDLNRSSAIRFPIPVNIAQPSHKISLMIQSALGTAILTWSGDMLKHKRQYTMELGLVIKHASRLIRCIIDCQISLGDSVGVRQALMLARSLAARAWDEGQWQLKQIEDVGPASIMKFTAAGIKSIEDLECTEPHKIENLMGRLPPFGLKILDRLKSFPKLRVSLQIQPGSIHKTSDGVKVLVKTDVGFLDDRPLQSFRGSPLHVCVLAETTDGRMMHFARISGRQLGTGQALIFSALLTSADQFIKCYVACDAVAGTQREAIVKPKIAPSMFPAPKPAETPFTQSRSQIRRPTPNMSVRRIKNFDGTCEESVRKDEFDDGIDDEDLMQQAALADLDFDHIENYANPTDAITRKNTTTNRSTRGKTKPKQVERPTENDDDEPRQLENGKWSCNHKCKDKNSCKHLCCREGLDKPPKKSTRKSTLAIEAPLQTEPESSVERGRLTQTKLQLTTSKRKKSAAIEELDLTQEEKKRKAEYATSGPSDYQTLHQLHEKIVKKQSPTELSSIMHKKPSYQYAAGGDHNLSFMDDGVEKRVIASSDYGDSELDDLSIHFGQPESSHAQKRSSKPEEVGIVYDHIRGLVSDQQSETYGDDESLFGEAMTGLVDSQSFQHTNTDKDLEIEDLDQLFLDIDDEIDLPDHDSFDRAGAEAYQSTPPSLPNYFATSSPVKVPKMPPVKGQSLFLNDTSSSTPVPDSLMTMKYGQKGGLVGEVEQTKRPQSKSCDMTLGKRNANEVQNFEIDENASKLGLEELDGLEKTDVKTGDQQALDIPDAFKDLEPWLFAEYGDVVELVDD</sequence>
<dbReference type="Pfam" id="PF02889">
    <property type="entry name" value="Sec63"/>
    <property type="match status" value="1"/>
</dbReference>
<evidence type="ECO:0000256" key="3">
    <source>
        <dbReference type="ARBA" id="ARBA00022801"/>
    </source>
</evidence>
<comment type="catalytic activity">
    <reaction evidence="8">
        <text>Couples ATP hydrolysis with the unwinding of duplex DNA by translocating in the 3'-5' direction.</text>
        <dbReference type="EC" id="5.6.2.4"/>
    </reaction>
</comment>
<dbReference type="FunFam" id="1.10.3380.10:FF:000012">
    <property type="entry name" value="DEAD/DEAH box DNA helicase"/>
    <property type="match status" value="1"/>
</dbReference>
<evidence type="ECO:0000256" key="11">
    <source>
        <dbReference type="SAM" id="MobiDB-lite"/>
    </source>
</evidence>
<gene>
    <name evidence="14" type="ORF">K504DRAFT_505237</name>
</gene>
<dbReference type="SMART" id="SM00487">
    <property type="entry name" value="DEXDc"/>
    <property type="match status" value="1"/>
</dbReference>
<dbReference type="FunFam" id="1.10.10.10:FF:000012">
    <property type="entry name" value="U5 small nuclear ribonucleoprotein helicase"/>
    <property type="match status" value="1"/>
</dbReference>
<dbReference type="FunFam" id="3.40.50.300:FF:001076">
    <property type="entry name" value="ATP-dependent DNA helicase MER3"/>
    <property type="match status" value="1"/>
</dbReference>
<dbReference type="InterPro" id="IPR052247">
    <property type="entry name" value="Meiotic_Crossover_Helicase"/>
</dbReference>
<evidence type="ECO:0000256" key="4">
    <source>
        <dbReference type="ARBA" id="ARBA00022806"/>
    </source>
</evidence>
<dbReference type="OrthoDB" id="5575at2759"/>
<dbReference type="PANTHER" id="PTHR47835:SF3">
    <property type="entry name" value="HELICASE FOR MEIOSIS 1"/>
    <property type="match status" value="1"/>
</dbReference>
<comment type="similarity">
    <text evidence="1">Belongs to the helicase family. SKI2 subfamily.</text>
</comment>
<protein>
    <recommendedName>
        <fullName evidence="9">DNA 3'-5' helicase</fullName>
        <ecNumber evidence="9">5.6.2.4</ecNumber>
    </recommendedName>
</protein>
<feature type="region of interest" description="Disordered" evidence="11">
    <location>
        <begin position="1011"/>
        <end position="1030"/>
    </location>
</feature>
<dbReference type="InterPro" id="IPR057842">
    <property type="entry name" value="WH_MER3"/>
</dbReference>
<keyword evidence="4 14" id="KW-0347">Helicase</keyword>
<feature type="domain" description="Helicase ATP-binding" evidence="12">
    <location>
        <begin position="211"/>
        <end position="385"/>
    </location>
</feature>
<dbReference type="Proteomes" id="UP000799428">
    <property type="component" value="Unassembled WGS sequence"/>
</dbReference>
<evidence type="ECO:0000256" key="7">
    <source>
        <dbReference type="ARBA" id="ARBA00023254"/>
    </source>
</evidence>
<dbReference type="SMART" id="SM00490">
    <property type="entry name" value="HELICc"/>
    <property type="match status" value="1"/>
</dbReference>
<dbReference type="CDD" id="cd18795">
    <property type="entry name" value="SF2_C_Ski2"/>
    <property type="match status" value="1"/>
</dbReference>
<dbReference type="SMART" id="SM00973">
    <property type="entry name" value="Sec63"/>
    <property type="match status" value="1"/>
</dbReference>
<evidence type="ECO:0000256" key="9">
    <source>
        <dbReference type="ARBA" id="ARBA00034808"/>
    </source>
</evidence>
<keyword evidence="5" id="KW-0067">ATP-binding</keyword>
<dbReference type="GO" id="GO:0007131">
    <property type="term" value="P:reciprocal meiotic recombination"/>
    <property type="evidence" value="ECO:0007669"/>
    <property type="project" value="UniProtKB-ARBA"/>
</dbReference>
<dbReference type="Gene3D" id="1.10.10.10">
    <property type="entry name" value="Winged helix-like DNA-binding domain superfamily/Winged helix DNA-binding domain"/>
    <property type="match status" value="1"/>
</dbReference>
<evidence type="ECO:0000256" key="2">
    <source>
        <dbReference type="ARBA" id="ARBA00022741"/>
    </source>
</evidence>
<dbReference type="SUPFAM" id="SSF52540">
    <property type="entry name" value="P-loop containing nucleoside triphosphate hydrolases"/>
    <property type="match status" value="1"/>
</dbReference>
<dbReference type="GO" id="GO:0016787">
    <property type="term" value="F:hydrolase activity"/>
    <property type="evidence" value="ECO:0007669"/>
    <property type="project" value="UniProtKB-KW"/>
</dbReference>
<dbReference type="EC" id="5.6.2.4" evidence="9"/>
<evidence type="ECO:0000256" key="10">
    <source>
        <dbReference type="ARBA" id="ARBA00048988"/>
    </source>
</evidence>
<evidence type="ECO:0000313" key="14">
    <source>
        <dbReference type="EMBL" id="KAF2706280.1"/>
    </source>
</evidence>
<name>A0A6G1K0M1_9PLEO</name>
<keyword evidence="15" id="KW-1185">Reference proteome</keyword>
<dbReference type="GO" id="GO:0043138">
    <property type="term" value="F:3'-5' DNA helicase activity"/>
    <property type="evidence" value="ECO:0007669"/>
    <property type="project" value="UniProtKB-EC"/>
</dbReference>
<evidence type="ECO:0000259" key="12">
    <source>
        <dbReference type="PROSITE" id="PS51192"/>
    </source>
</evidence>
<keyword evidence="3" id="KW-0378">Hydrolase</keyword>
<feature type="compositionally biased region" description="Basic and acidic residues" evidence="11">
    <location>
        <begin position="1107"/>
        <end position="1124"/>
    </location>
</feature>
<evidence type="ECO:0000313" key="15">
    <source>
        <dbReference type="Proteomes" id="UP000799428"/>
    </source>
</evidence>
<feature type="domain" description="Helicase C-terminal" evidence="13">
    <location>
        <begin position="425"/>
        <end position="613"/>
    </location>
</feature>
<dbReference type="Gene3D" id="3.40.50.300">
    <property type="entry name" value="P-loop containing nucleotide triphosphate hydrolases"/>
    <property type="match status" value="2"/>
</dbReference>
<dbReference type="Pfam" id="PF00271">
    <property type="entry name" value="Helicase_C"/>
    <property type="match status" value="1"/>
</dbReference>
<feature type="region of interest" description="Disordered" evidence="11">
    <location>
        <begin position="104"/>
        <end position="127"/>
    </location>
</feature>
<keyword evidence="7" id="KW-0469">Meiosis</keyword>
<dbReference type="InterPro" id="IPR027417">
    <property type="entry name" value="P-loop_NTPase"/>
</dbReference>
<evidence type="ECO:0000256" key="5">
    <source>
        <dbReference type="ARBA" id="ARBA00022840"/>
    </source>
</evidence>
<dbReference type="SUPFAM" id="SSF158702">
    <property type="entry name" value="Sec63 N-terminal domain-like"/>
    <property type="match status" value="1"/>
</dbReference>
<dbReference type="InterPro" id="IPR004179">
    <property type="entry name" value="Sec63-dom"/>
</dbReference>
<evidence type="ECO:0000256" key="8">
    <source>
        <dbReference type="ARBA" id="ARBA00034617"/>
    </source>
</evidence>
<dbReference type="PROSITE" id="PS51194">
    <property type="entry name" value="HELICASE_CTER"/>
    <property type="match status" value="1"/>
</dbReference>
<dbReference type="GO" id="GO:0003676">
    <property type="term" value="F:nucleic acid binding"/>
    <property type="evidence" value="ECO:0007669"/>
    <property type="project" value="InterPro"/>
</dbReference>
<dbReference type="Gene3D" id="1.10.3380.10">
    <property type="entry name" value="Sec63 N-terminal domain-like domain"/>
    <property type="match status" value="1"/>
</dbReference>
<dbReference type="InterPro" id="IPR036388">
    <property type="entry name" value="WH-like_DNA-bd_sf"/>
</dbReference>
<accession>A0A6G1K0M1</accession>
<feature type="compositionally biased region" description="Polar residues" evidence="11">
    <location>
        <begin position="104"/>
        <end position="114"/>
    </location>
</feature>
<dbReference type="EMBL" id="MU005776">
    <property type="protein sequence ID" value="KAF2706280.1"/>
    <property type="molecule type" value="Genomic_DNA"/>
</dbReference>
<reference evidence="14" key="1">
    <citation type="journal article" date="2020" name="Stud. Mycol.">
        <title>101 Dothideomycetes genomes: a test case for predicting lifestyles and emergence of pathogens.</title>
        <authorList>
            <person name="Haridas S."/>
            <person name="Albert R."/>
            <person name="Binder M."/>
            <person name="Bloem J."/>
            <person name="Labutti K."/>
            <person name="Salamov A."/>
            <person name="Andreopoulos B."/>
            <person name="Baker S."/>
            <person name="Barry K."/>
            <person name="Bills G."/>
            <person name="Bluhm B."/>
            <person name="Cannon C."/>
            <person name="Castanera R."/>
            <person name="Culley D."/>
            <person name="Daum C."/>
            <person name="Ezra D."/>
            <person name="Gonzalez J."/>
            <person name="Henrissat B."/>
            <person name="Kuo A."/>
            <person name="Liang C."/>
            <person name="Lipzen A."/>
            <person name="Lutzoni F."/>
            <person name="Magnuson J."/>
            <person name="Mondo S."/>
            <person name="Nolan M."/>
            <person name="Ohm R."/>
            <person name="Pangilinan J."/>
            <person name="Park H.-J."/>
            <person name="Ramirez L."/>
            <person name="Alfaro M."/>
            <person name="Sun H."/>
            <person name="Tritt A."/>
            <person name="Yoshinaga Y."/>
            <person name="Zwiers L.-H."/>
            <person name="Turgeon B."/>
            <person name="Goodwin S."/>
            <person name="Spatafora J."/>
            <person name="Crous P."/>
            <person name="Grigoriev I."/>
        </authorList>
    </citation>
    <scope>NUCLEOTIDE SEQUENCE</scope>
    <source>
        <strain evidence="14">CBS 279.74</strain>
    </source>
</reference>
<keyword evidence="2" id="KW-0547">Nucleotide-binding</keyword>
<dbReference type="PROSITE" id="PS51192">
    <property type="entry name" value="HELICASE_ATP_BIND_1"/>
    <property type="match status" value="1"/>
</dbReference>
<comment type="catalytic activity">
    <reaction evidence="10">
        <text>ATP + H2O = ADP + phosphate + H(+)</text>
        <dbReference type="Rhea" id="RHEA:13065"/>
        <dbReference type="ChEBI" id="CHEBI:15377"/>
        <dbReference type="ChEBI" id="CHEBI:15378"/>
        <dbReference type="ChEBI" id="CHEBI:30616"/>
        <dbReference type="ChEBI" id="CHEBI:43474"/>
        <dbReference type="ChEBI" id="CHEBI:456216"/>
        <dbReference type="EC" id="5.6.2.4"/>
    </reaction>
</comment>
<dbReference type="SUPFAM" id="SSF46785">
    <property type="entry name" value="Winged helix' DNA-binding domain"/>
    <property type="match status" value="1"/>
</dbReference>
<feature type="region of interest" description="Disordered" evidence="11">
    <location>
        <begin position="1085"/>
        <end position="1128"/>
    </location>
</feature>
<dbReference type="InterPro" id="IPR036390">
    <property type="entry name" value="WH_DNA-bd_sf"/>
</dbReference>
<proteinExistence type="inferred from homology"/>
<evidence type="ECO:0000256" key="6">
    <source>
        <dbReference type="ARBA" id="ARBA00023235"/>
    </source>
</evidence>
<evidence type="ECO:0000259" key="13">
    <source>
        <dbReference type="PROSITE" id="PS51194"/>
    </source>
</evidence>
<dbReference type="GO" id="GO:0005524">
    <property type="term" value="F:ATP binding"/>
    <property type="evidence" value="ECO:0007669"/>
    <property type="project" value="UniProtKB-KW"/>
</dbReference>
<dbReference type="InterPro" id="IPR014001">
    <property type="entry name" value="Helicase_ATP-bd"/>
</dbReference>
<keyword evidence="6" id="KW-0413">Isomerase</keyword>
<dbReference type="InterPro" id="IPR011545">
    <property type="entry name" value="DEAD/DEAH_box_helicase_dom"/>
</dbReference>
<evidence type="ECO:0000256" key="1">
    <source>
        <dbReference type="ARBA" id="ARBA00010140"/>
    </source>
</evidence>